<evidence type="ECO:0008006" key="4">
    <source>
        <dbReference type="Google" id="ProtNLM"/>
    </source>
</evidence>
<dbReference type="EMBL" id="CP001810">
    <property type="protein sequence ID" value="ADL33139.1"/>
    <property type="molecule type" value="Genomic_DNA"/>
</dbReference>
<name>E0RZE2_BUTPB</name>
<dbReference type="STRING" id="515622.bpr_I0391"/>
<gene>
    <name evidence="2" type="ordered locus">bpr_I0391</name>
</gene>
<feature type="transmembrane region" description="Helical" evidence="1">
    <location>
        <begin position="101"/>
        <end position="129"/>
    </location>
</feature>
<protein>
    <recommendedName>
        <fullName evidence="4">Acyltransferase</fullName>
    </recommendedName>
</protein>
<keyword evidence="1" id="KW-0472">Membrane</keyword>
<sequence length="331" mass="38170">MLIQIILIIVLLLALKLRKDPIDTFWTAKESTALKGFLILVIVVYHSSFEMEIHQGIMQVVDNYVSAIAVGLFSFLSSYGIEIKYQKDKAGFYKWLIKKFFNVIVLYICFCFLKMILNISVASSGMMWINAFLLSYVIEGVSHKLLLDRAWIIIVVFWTAYSIVVHVFPNPFFWWPHQSLGFAYGSVFYVLVANKLIQKKRAYRYGIIIFCALISLGMIYLYIINGSYPNVSVVMQIERNIATLMMLVMVVQVMLFVTMSFSMLEYIGKMSLIMFFIHGIWIEILKPVLNGTLYVLVVVLLTLFTSGLINLLIRKITVNIKYISWIKNSKS</sequence>
<feature type="transmembrane region" description="Helical" evidence="1">
    <location>
        <begin position="34"/>
        <end position="51"/>
    </location>
</feature>
<evidence type="ECO:0000256" key="1">
    <source>
        <dbReference type="SAM" id="Phobius"/>
    </source>
</evidence>
<dbReference type="KEGG" id="bpb:bpr_I0391"/>
<organism evidence="2 3">
    <name type="scientific">Butyrivibrio proteoclasticus (strain ATCC 51982 / DSM 14932 / B316)</name>
    <name type="common">Clostridium proteoclasticum</name>
    <dbReference type="NCBI Taxonomy" id="515622"/>
    <lineage>
        <taxon>Bacteria</taxon>
        <taxon>Bacillati</taxon>
        <taxon>Bacillota</taxon>
        <taxon>Clostridia</taxon>
        <taxon>Lachnospirales</taxon>
        <taxon>Lachnospiraceae</taxon>
        <taxon>Butyrivibrio</taxon>
    </lineage>
</organism>
<dbReference type="HOGENOM" id="CLU_838583_0_0_9"/>
<keyword evidence="3" id="KW-1185">Reference proteome</keyword>
<keyword evidence="1" id="KW-0812">Transmembrane</keyword>
<feature type="transmembrane region" description="Helical" evidence="1">
    <location>
        <begin position="244"/>
        <end position="264"/>
    </location>
</feature>
<accession>E0RZE2</accession>
<feature type="transmembrane region" description="Helical" evidence="1">
    <location>
        <begin position="271"/>
        <end position="288"/>
    </location>
</feature>
<feature type="transmembrane region" description="Helical" evidence="1">
    <location>
        <begin position="205"/>
        <end position="224"/>
    </location>
</feature>
<feature type="transmembrane region" description="Helical" evidence="1">
    <location>
        <begin position="63"/>
        <end position="81"/>
    </location>
</feature>
<evidence type="ECO:0000313" key="2">
    <source>
        <dbReference type="EMBL" id="ADL33139.1"/>
    </source>
</evidence>
<keyword evidence="1" id="KW-1133">Transmembrane helix</keyword>
<evidence type="ECO:0000313" key="3">
    <source>
        <dbReference type="Proteomes" id="UP000001299"/>
    </source>
</evidence>
<dbReference type="Proteomes" id="UP000001299">
    <property type="component" value="Chromosome 1"/>
</dbReference>
<feature type="transmembrane region" description="Helical" evidence="1">
    <location>
        <begin position="174"/>
        <end position="193"/>
    </location>
</feature>
<dbReference type="AlphaFoldDB" id="E0RZE2"/>
<feature type="transmembrane region" description="Helical" evidence="1">
    <location>
        <begin position="150"/>
        <end position="168"/>
    </location>
</feature>
<proteinExistence type="predicted"/>
<reference evidence="2 3" key="1">
    <citation type="journal article" date="2010" name="PLoS ONE">
        <title>The glycobiome of the rumen bacterium Butyrivibrio proteoclasticus B316(T) highlights adaptation to a polysaccharide-rich environment.</title>
        <authorList>
            <person name="Kelly W.J."/>
            <person name="Leahy S.C."/>
            <person name="Altermann E."/>
            <person name="Yeoman C.J."/>
            <person name="Dunne J.C."/>
            <person name="Kong Z."/>
            <person name="Pacheco D.M."/>
            <person name="Li D."/>
            <person name="Noel S.J."/>
            <person name="Moon C.D."/>
            <person name="Cookson A.L."/>
            <person name="Attwood G.T."/>
        </authorList>
    </citation>
    <scope>NUCLEOTIDE SEQUENCE [LARGE SCALE GENOMIC DNA]</scope>
    <source>
        <strain evidence="3">ATCC 51982 / DSM 14932 / B316</strain>
    </source>
</reference>
<feature type="transmembrane region" description="Helical" evidence="1">
    <location>
        <begin position="294"/>
        <end position="313"/>
    </location>
</feature>